<evidence type="ECO:0000259" key="3">
    <source>
        <dbReference type="PROSITE" id="PS51173"/>
    </source>
</evidence>
<feature type="region of interest" description="Disordered" evidence="1">
    <location>
        <begin position="143"/>
        <end position="193"/>
    </location>
</feature>
<dbReference type="GO" id="GO:0030247">
    <property type="term" value="F:polysaccharide binding"/>
    <property type="evidence" value="ECO:0007669"/>
    <property type="project" value="UniProtKB-UniRule"/>
</dbReference>
<accession>A0A1N7GRQ1</accession>
<dbReference type="Pfam" id="PF00553">
    <property type="entry name" value="CBM_2"/>
    <property type="match status" value="1"/>
</dbReference>
<dbReference type="Gene3D" id="3.40.50.1820">
    <property type="entry name" value="alpha/beta hydrolase"/>
    <property type="match status" value="1"/>
</dbReference>
<evidence type="ECO:0000313" key="5">
    <source>
        <dbReference type="Proteomes" id="UP000186096"/>
    </source>
</evidence>
<dbReference type="GO" id="GO:0005975">
    <property type="term" value="P:carbohydrate metabolic process"/>
    <property type="evidence" value="ECO:0007669"/>
    <property type="project" value="InterPro"/>
</dbReference>
<dbReference type="AlphaFoldDB" id="A0A1N7GRQ1"/>
<protein>
    <submittedName>
        <fullName evidence="4">Cellulose binding domain-containing protein</fullName>
    </submittedName>
</protein>
<evidence type="ECO:0000256" key="2">
    <source>
        <dbReference type="SAM" id="SignalP"/>
    </source>
</evidence>
<dbReference type="SMART" id="SM00637">
    <property type="entry name" value="CBD_II"/>
    <property type="match status" value="1"/>
</dbReference>
<keyword evidence="2" id="KW-0732">Signal</keyword>
<keyword evidence="5" id="KW-1185">Reference proteome</keyword>
<organism evidence="4 5">
    <name type="scientific">Microbispora rosea</name>
    <dbReference type="NCBI Taxonomy" id="58117"/>
    <lineage>
        <taxon>Bacteria</taxon>
        <taxon>Bacillati</taxon>
        <taxon>Actinomycetota</taxon>
        <taxon>Actinomycetes</taxon>
        <taxon>Streptosporangiales</taxon>
        <taxon>Streptosporangiaceae</taxon>
        <taxon>Microbispora</taxon>
    </lineage>
</organism>
<gene>
    <name evidence="4" type="ORF">SAMN05421833_131112</name>
</gene>
<name>A0A1N7GRQ1_9ACTN</name>
<dbReference type="InterPro" id="IPR001919">
    <property type="entry name" value="CBD2"/>
</dbReference>
<dbReference type="SUPFAM" id="SSF53474">
    <property type="entry name" value="alpha/beta-Hydrolases"/>
    <property type="match status" value="1"/>
</dbReference>
<feature type="compositionally biased region" description="Pro residues" evidence="1">
    <location>
        <begin position="147"/>
        <end position="187"/>
    </location>
</feature>
<feature type="signal peptide" evidence="2">
    <location>
        <begin position="1"/>
        <end position="29"/>
    </location>
</feature>
<dbReference type="SUPFAM" id="SSF49384">
    <property type="entry name" value="Carbohydrate-binding domain"/>
    <property type="match status" value="1"/>
</dbReference>
<evidence type="ECO:0000313" key="4">
    <source>
        <dbReference type="EMBL" id="SIS15242.1"/>
    </source>
</evidence>
<proteinExistence type="predicted"/>
<dbReference type="Gene3D" id="2.60.40.290">
    <property type="match status" value="1"/>
</dbReference>
<dbReference type="GO" id="GO:0004553">
    <property type="term" value="F:hydrolase activity, hydrolyzing O-glycosyl compounds"/>
    <property type="evidence" value="ECO:0007669"/>
    <property type="project" value="InterPro"/>
</dbReference>
<dbReference type="Proteomes" id="UP000186096">
    <property type="component" value="Unassembled WGS sequence"/>
</dbReference>
<dbReference type="InterPro" id="IPR008965">
    <property type="entry name" value="CBM2/CBM3_carb-bd_dom_sf"/>
</dbReference>
<dbReference type="PANTHER" id="PTHR33428:SF14">
    <property type="entry name" value="CARBOXYLESTERASE TYPE B DOMAIN-CONTAINING PROTEIN"/>
    <property type="match status" value="1"/>
</dbReference>
<reference evidence="5" key="1">
    <citation type="submission" date="2017-01" db="EMBL/GenBank/DDBJ databases">
        <authorList>
            <person name="Varghese N."/>
            <person name="Submissions S."/>
        </authorList>
    </citation>
    <scope>NUCLEOTIDE SEQUENCE [LARGE SCALE GENOMIC DNA]</scope>
    <source>
        <strain evidence="5">ATCC 12950</strain>
    </source>
</reference>
<sequence>MRLDSSFRRRPRLAAAAAVLLTAGVTVTAAHVASAATAGCDVDYTVTSEWPGGFGASVRVRNLGDAINGWRLTWSFPAGQAVTQLWNGSFTQSGAQVTVTNASYNGAIPSGGGADFGFNGSWNGSNPVPASFALNGVTCTGDVASPSPTPSPTLSPSPSPSPTPSPTHSPSPSPSPSPSASPTPPNRPAIENNFPVTREGAYGTNRYTVFRPSNPSAVGRAMPVLVFGNGACAHTNSSEVIQALTFIAARGFVVVDTASVDGSSNGVQSGSPIPSLLTDGISWAERENARAGSPLYQRLDLSRVATAGHSCGGLEALIAGQDRRVKSVVSLDSGLFADGSFGYSRAELSKLHTPVMFLDGGLSDIAYDNSRANYDLTQVPAVLAEQSQAGHVGFITGAQMSEGMTAVVQFLDMMLNDNATARSYILGSSGLASRAFWTVRSKNF</sequence>
<feature type="chain" id="PRO_5038368989" evidence="2">
    <location>
        <begin position="30"/>
        <end position="444"/>
    </location>
</feature>
<evidence type="ECO:0000256" key="1">
    <source>
        <dbReference type="SAM" id="MobiDB-lite"/>
    </source>
</evidence>
<dbReference type="PROSITE" id="PS51173">
    <property type="entry name" value="CBM2"/>
    <property type="match status" value="1"/>
</dbReference>
<dbReference type="STRING" id="58117.SAMN05421833_131112"/>
<dbReference type="InterPro" id="IPR012291">
    <property type="entry name" value="CBM2_carb-bd_dom_sf"/>
</dbReference>
<dbReference type="PANTHER" id="PTHR33428">
    <property type="entry name" value="CHLOROPHYLLASE-2, CHLOROPLASTIC"/>
    <property type="match status" value="1"/>
</dbReference>
<dbReference type="InterPro" id="IPR029058">
    <property type="entry name" value="AB_hydrolase_fold"/>
</dbReference>
<feature type="domain" description="CBM2" evidence="3">
    <location>
        <begin position="33"/>
        <end position="142"/>
    </location>
</feature>
<dbReference type="EMBL" id="FTNI01000031">
    <property type="protein sequence ID" value="SIS15242.1"/>
    <property type="molecule type" value="Genomic_DNA"/>
</dbReference>
<dbReference type="RefSeq" id="WP_083744768.1">
    <property type="nucleotide sequence ID" value="NZ_FTNI01000031.1"/>
</dbReference>